<dbReference type="SUPFAM" id="SSF54534">
    <property type="entry name" value="FKBP-like"/>
    <property type="match status" value="1"/>
</dbReference>
<keyword evidence="12" id="KW-0732">Signal</keyword>
<dbReference type="OrthoDB" id="1902587at2759"/>
<evidence type="ECO:0000313" key="14">
    <source>
        <dbReference type="EMBL" id="EFJ13358.1"/>
    </source>
</evidence>
<keyword evidence="8 11" id="KW-0697">Rotamase</keyword>
<keyword evidence="11" id="KW-0413">Isomerase</keyword>
<keyword evidence="5" id="KW-0934">Plastid</keyword>
<dbReference type="Gramene" id="EFJ13358">
    <property type="protein sequence ID" value="EFJ13358"/>
    <property type="gene ID" value="SELMODRAFT_122401"/>
</dbReference>
<dbReference type="AlphaFoldDB" id="D8SQ81"/>
<comment type="catalytic activity">
    <reaction evidence="1 11">
        <text>[protein]-peptidylproline (omega=180) = [protein]-peptidylproline (omega=0)</text>
        <dbReference type="Rhea" id="RHEA:16237"/>
        <dbReference type="Rhea" id="RHEA-COMP:10747"/>
        <dbReference type="Rhea" id="RHEA-COMP:10748"/>
        <dbReference type="ChEBI" id="CHEBI:83833"/>
        <dbReference type="ChEBI" id="CHEBI:83834"/>
        <dbReference type="EC" id="5.2.1.8"/>
    </reaction>
</comment>
<dbReference type="FunFam" id="3.10.50.40:FF:000032">
    <property type="entry name" value="Peptidylprolyl isomerase"/>
    <property type="match status" value="1"/>
</dbReference>
<keyword evidence="15" id="KW-1185">Reference proteome</keyword>
<dbReference type="InterPro" id="IPR044183">
    <property type="entry name" value="PNSL4/FKBP13-like"/>
</dbReference>
<dbReference type="PANTHER" id="PTHR47833">
    <property type="entry name" value="PHOTOSYNTHETIC NDH SUBUNIT OF LUMENAL LOCATION 4, CHLOROPLASTIC"/>
    <property type="match status" value="1"/>
</dbReference>
<dbReference type="InterPro" id="IPR006311">
    <property type="entry name" value="TAT_signal"/>
</dbReference>
<dbReference type="InterPro" id="IPR001179">
    <property type="entry name" value="PPIase_FKBP_dom"/>
</dbReference>
<keyword evidence="4" id="KW-0150">Chloroplast</keyword>
<evidence type="ECO:0000256" key="11">
    <source>
        <dbReference type="PROSITE-ProRule" id="PRU00277"/>
    </source>
</evidence>
<keyword evidence="6" id="KW-0809">Transit peptide</keyword>
<dbReference type="Gene3D" id="3.10.50.40">
    <property type="match status" value="1"/>
</dbReference>
<evidence type="ECO:0000256" key="4">
    <source>
        <dbReference type="ARBA" id="ARBA00022528"/>
    </source>
</evidence>
<dbReference type="STRING" id="88036.D8SQ81"/>
<dbReference type="EC" id="5.2.1.8" evidence="3 11"/>
<dbReference type="Pfam" id="PF00254">
    <property type="entry name" value="FKBP_C"/>
    <property type="match status" value="1"/>
</dbReference>
<evidence type="ECO:0000256" key="10">
    <source>
        <dbReference type="ARBA" id="ARBA00046272"/>
    </source>
</evidence>
<evidence type="ECO:0000256" key="7">
    <source>
        <dbReference type="ARBA" id="ARBA00023078"/>
    </source>
</evidence>
<protein>
    <recommendedName>
        <fullName evidence="3 11">peptidylprolyl isomerase</fullName>
        <ecNumber evidence="3 11">5.2.1.8</ecNumber>
    </recommendedName>
</protein>
<evidence type="ECO:0000256" key="12">
    <source>
        <dbReference type="SAM" id="SignalP"/>
    </source>
</evidence>
<dbReference type="eggNOG" id="KOG0549">
    <property type="taxonomic scope" value="Eukaryota"/>
</dbReference>
<dbReference type="EMBL" id="GL377633">
    <property type="protein sequence ID" value="EFJ13358.1"/>
    <property type="molecule type" value="Genomic_DNA"/>
</dbReference>
<organism evidence="15">
    <name type="scientific">Selaginella moellendorffii</name>
    <name type="common">Spikemoss</name>
    <dbReference type="NCBI Taxonomy" id="88036"/>
    <lineage>
        <taxon>Eukaryota</taxon>
        <taxon>Viridiplantae</taxon>
        <taxon>Streptophyta</taxon>
        <taxon>Embryophyta</taxon>
        <taxon>Tracheophyta</taxon>
        <taxon>Lycopodiopsida</taxon>
        <taxon>Selaginellales</taxon>
        <taxon>Selaginellaceae</taxon>
        <taxon>Selaginella</taxon>
    </lineage>
</organism>
<keyword evidence="9" id="KW-1015">Disulfide bond</keyword>
<sequence length="165" mass="17162">MSKTTITAKLSRRGVVVPLLALVAATTAAATPAAAQDQQGYTTSASGLEYCDTMVGTGESIAKGALIKVHYTGTLEDGTVFDSSYKRGKPLSFNVGVGQVIRGWDEGILGGSDVPPMLTGGKRKLRIPPKLGYGERGAGCRGKSCVIPPNSVLLFDVELVGKGYK</sequence>
<dbReference type="PROSITE" id="PS50059">
    <property type="entry name" value="FKBP_PPIASE"/>
    <property type="match status" value="1"/>
</dbReference>
<comment type="similarity">
    <text evidence="2">Belongs to the FKBP-type PPIase family.</text>
</comment>
<feature type="chain" id="PRO_5003122935" description="peptidylprolyl isomerase" evidence="12">
    <location>
        <begin position="30"/>
        <end position="165"/>
    </location>
</feature>
<dbReference type="InParanoid" id="D8SQ81"/>
<dbReference type="GO" id="GO:0009534">
    <property type="term" value="C:chloroplast thylakoid"/>
    <property type="evidence" value="ECO:0007669"/>
    <property type="project" value="UniProtKB-SubCell"/>
</dbReference>
<dbReference type="InterPro" id="IPR046357">
    <property type="entry name" value="PPIase_dom_sf"/>
</dbReference>
<dbReference type="Proteomes" id="UP000001514">
    <property type="component" value="Unassembled WGS sequence"/>
</dbReference>
<evidence type="ECO:0000256" key="9">
    <source>
        <dbReference type="ARBA" id="ARBA00023157"/>
    </source>
</evidence>
<dbReference type="GO" id="GO:0003755">
    <property type="term" value="F:peptidyl-prolyl cis-trans isomerase activity"/>
    <property type="evidence" value="ECO:0000318"/>
    <property type="project" value="GO_Central"/>
</dbReference>
<evidence type="ECO:0000259" key="13">
    <source>
        <dbReference type="PROSITE" id="PS50059"/>
    </source>
</evidence>
<reference evidence="14 15" key="1">
    <citation type="journal article" date="2011" name="Science">
        <title>The Selaginella genome identifies genetic changes associated with the evolution of vascular plants.</title>
        <authorList>
            <person name="Banks J.A."/>
            <person name="Nishiyama T."/>
            <person name="Hasebe M."/>
            <person name="Bowman J.L."/>
            <person name="Gribskov M."/>
            <person name="dePamphilis C."/>
            <person name="Albert V.A."/>
            <person name="Aono N."/>
            <person name="Aoyama T."/>
            <person name="Ambrose B.A."/>
            <person name="Ashton N.W."/>
            <person name="Axtell M.J."/>
            <person name="Barker E."/>
            <person name="Barker M.S."/>
            <person name="Bennetzen J.L."/>
            <person name="Bonawitz N.D."/>
            <person name="Chapple C."/>
            <person name="Cheng C."/>
            <person name="Correa L.G."/>
            <person name="Dacre M."/>
            <person name="DeBarry J."/>
            <person name="Dreyer I."/>
            <person name="Elias M."/>
            <person name="Engstrom E.M."/>
            <person name="Estelle M."/>
            <person name="Feng L."/>
            <person name="Finet C."/>
            <person name="Floyd S.K."/>
            <person name="Frommer W.B."/>
            <person name="Fujita T."/>
            <person name="Gramzow L."/>
            <person name="Gutensohn M."/>
            <person name="Harholt J."/>
            <person name="Hattori M."/>
            <person name="Heyl A."/>
            <person name="Hirai T."/>
            <person name="Hiwatashi Y."/>
            <person name="Ishikawa M."/>
            <person name="Iwata M."/>
            <person name="Karol K.G."/>
            <person name="Koehler B."/>
            <person name="Kolukisaoglu U."/>
            <person name="Kubo M."/>
            <person name="Kurata T."/>
            <person name="Lalonde S."/>
            <person name="Li K."/>
            <person name="Li Y."/>
            <person name="Litt A."/>
            <person name="Lyons E."/>
            <person name="Manning G."/>
            <person name="Maruyama T."/>
            <person name="Michael T.P."/>
            <person name="Mikami K."/>
            <person name="Miyazaki S."/>
            <person name="Morinaga S."/>
            <person name="Murata T."/>
            <person name="Mueller-Roeber B."/>
            <person name="Nelson D.R."/>
            <person name="Obara M."/>
            <person name="Oguri Y."/>
            <person name="Olmstead R.G."/>
            <person name="Onodera N."/>
            <person name="Petersen B.L."/>
            <person name="Pils B."/>
            <person name="Prigge M."/>
            <person name="Rensing S.A."/>
            <person name="Riano-Pachon D.M."/>
            <person name="Roberts A.W."/>
            <person name="Sato Y."/>
            <person name="Scheller H.V."/>
            <person name="Schulz B."/>
            <person name="Schulz C."/>
            <person name="Shakirov E.V."/>
            <person name="Shibagaki N."/>
            <person name="Shinohara N."/>
            <person name="Shippen D.E."/>
            <person name="Soerensen I."/>
            <person name="Sotooka R."/>
            <person name="Sugimoto N."/>
            <person name="Sugita M."/>
            <person name="Sumikawa N."/>
            <person name="Tanurdzic M."/>
            <person name="Theissen G."/>
            <person name="Ulvskov P."/>
            <person name="Wakazuki S."/>
            <person name="Weng J.K."/>
            <person name="Willats W.W."/>
            <person name="Wipf D."/>
            <person name="Wolf P.G."/>
            <person name="Yang L."/>
            <person name="Zimmer A.D."/>
            <person name="Zhu Q."/>
            <person name="Mitros T."/>
            <person name="Hellsten U."/>
            <person name="Loque D."/>
            <person name="Otillar R."/>
            <person name="Salamov A."/>
            <person name="Schmutz J."/>
            <person name="Shapiro H."/>
            <person name="Lindquist E."/>
            <person name="Lucas S."/>
            <person name="Rokhsar D."/>
            <person name="Grigoriev I.V."/>
        </authorList>
    </citation>
    <scope>NUCLEOTIDE SEQUENCE [LARGE SCALE GENOMIC DNA]</scope>
</reference>
<keyword evidence="7" id="KW-0793">Thylakoid</keyword>
<dbReference type="GO" id="GO:0005783">
    <property type="term" value="C:endoplasmic reticulum"/>
    <property type="evidence" value="ECO:0000318"/>
    <property type="project" value="GO_Central"/>
</dbReference>
<dbReference type="PROSITE" id="PS51318">
    <property type="entry name" value="TAT"/>
    <property type="match status" value="1"/>
</dbReference>
<evidence type="ECO:0000256" key="2">
    <source>
        <dbReference type="ARBA" id="ARBA00006577"/>
    </source>
</evidence>
<evidence type="ECO:0000313" key="15">
    <source>
        <dbReference type="Proteomes" id="UP000001514"/>
    </source>
</evidence>
<feature type="domain" description="PPIase FKBP-type" evidence="13">
    <location>
        <begin position="64"/>
        <end position="163"/>
    </location>
</feature>
<evidence type="ECO:0000256" key="5">
    <source>
        <dbReference type="ARBA" id="ARBA00022640"/>
    </source>
</evidence>
<evidence type="ECO:0000256" key="1">
    <source>
        <dbReference type="ARBA" id="ARBA00000971"/>
    </source>
</evidence>
<dbReference type="OMA" id="ESEMHHE"/>
<feature type="signal peptide" evidence="12">
    <location>
        <begin position="1"/>
        <end position="29"/>
    </location>
</feature>
<gene>
    <name evidence="14" type="ORF">SELMODRAFT_122401</name>
</gene>
<dbReference type="KEGG" id="smo:SELMODRAFT_122401"/>
<accession>D8SQ81</accession>
<dbReference type="HOGENOM" id="CLU_013615_10_3_1"/>
<dbReference type="FunCoup" id="D8SQ81">
    <property type="interactions" value="1258"/>
</dbReference>
<comment type="subcellular location">
    <subcellularLocation>
        <location evidence="10">Plastid</location>
        <location evidence="10">Chloroplast thylakoid</location>
    </subcellularLocation>
</comment>
<dbReference type="PANTHER" id="PTHR47833:SF2">
    <property type="entry name" value="PEPTIDYLPROLYL ISOMERASE"/>
    <property type="match status" value="1"/>
</dbReference>
<evidence type="ECO:0000256" key="8">
    <source>
        <dbReference type="ARBA" id="ARBA00023110"/>
    </source>
</evidence>
<evidence type="ECO:0000256" key="6">
    <source>
        <dbReference type="ARBA" id="ARBA00022946"/>
    </source>
</evidence>
<evidence type="ECO:0000256" key="3">
    <source>
        <dbReference type="ARBA" id="ARBA00013194"/>
    </source>
</evidence>
<name>D8SQ81_SELML</name>
<proteinExistence type="inferred from homology"/>